<dbReference type="Pfam" id="PF03685">
    <property type="entry name" value="UPF0147"/>
    <property type="match status" value="1"/>
</dbReference>
<dbReference type="InterPro" id="IPR005354">
    <property type="entry name" value="UPF0147"/>
</dbReference>
<accession>A0A0F8YZV0</accession>
<evidence type="ECO:0000313" key="1">
    <source>
        <dbReference type="EMBL" id="KKK59644.1"/>
    </source>
</evidence>
<sequence length="96" mass="11087">MDKLIKNLIEIVEPLTKDETIPEDIRGTIISGYNILTDINKGNRERIQLSCDIFDDAQYEAYNPFHARVQLSKAIAIQEQFTGKQFERTKKSKLTN</sequence>
<proteinExistence type="predicted"/>
<comment type="caution">
    <text evidence="1">The sequence shown here is derived from an EMBL/GenBank/DDBJ whole genome shotgun (WGS) entry which is preliminary data.</text>
</comment>
<dbReference type="AlphaFoldDB" id="A0A0F8YZV0"/>
<protein>
    <submittedName>
        <fullName evidence="1">Uncharacterized protein</fullName>
    </submittedName>
</protein>
<gene>
    <name evidence="1" type="ORF">LCGC14_3032340</name>
</gene>
<dbReference type="EMBL" id="LAZR01063366">
    <property type="protein sequence ID" value="KKK59644.1"/>
    <property type="molecule type" value="Genomic_DNA"/>
</dbReference>
<name>A0A0F8YZV0_9ZZZZ</name>
<dbReference type="SUPFAM" id="SSF158436">
    <property type="entry name" value="Ta0600-like"/>
    <property type="match status" value="1"/>
</dbReference>
<dbReference type="Gene3D" id="1.20.1440.50">
    <property type="entry name" value="Ta0600-like"/>
    <property type="match status" value="1"/>
</dbReference>
<reference evidence="1" key="1">
    <citation type="journal article" date="2015" name="Nature">
        <title>Complex archaea that bridge the gap between prokaryotes and eukaryotes.</title>
        <authorList>
            <person name="Spang A."/>
            <person name="Saw J.H."/>
            <person name="Jorgensen S.L."/>
            <person name="Zaremba-Niedzwiedzka K."/>
            <person name="Martijn J."/>
            <person name="Lind A.E."/>
            <person name="van Eijk R."/>
            <person name="Schleper C."/>
            <person name="Guy L."/>
            <person name="Ettema T.J."/>
        </authorList>
    </citation>
    <scope>NUCLEOTIDE SEQUENCE</scope>
</reference>
<dbReference type="InterPro" id="IPR023130">
    <property type="entry name" value="Ta0600-like_sf"/>
</dbReference>
<organism evidence="1">
    <name type="scientific">marine sediment metagenome</name>
    <dbReference type="NCBI Taxonomy" id="412755"/>
    <lineage>
        <taxon>unclassified sequences</taxon>
        <taxon>metagenomes</taxon>
        <taxon>ecological metagenomes</taxon>
    </lineage>
</organism>